<keyword evidence="7" id="KW-0067">ATP-binding</keyword>
<dbReference type="GO" id="GO:0000155">
    <property type="term" value="F:phosphorelay sensor kinase activity"/>
    <property type="evidence" value="ECO:0007669"/>
    <property type="project" value="InterPro"/>
</dbReference>
<dbReference type="InterPro" id="IPR036890">
    <property type="entry name" value="HATPase_C_sf"/>
</dbReference>
<evidence type="ECO:0000313" key="13">
    <source>
        <dbReference type="Proteomes" id="UP000483004"/>
    </source>
</evidence>
<keyword evidence="6 12" id="KW-0418">Kinase</keyword>
<reference evidence="12 13" key="1">
    <citation type="submission" date="2019-09" db="EMBL/GenBank/DDBJ databases">
        <title>Actinomadura physcomitrii sp. nov., a novel actinomycete isolated from moss [Physcomitrium sphaericum (Ludw) Fuernr].</title>
        <authorList>
            <person name="Liu C."/>
            <person name="Zhuang X."/>
        </authorList>
    </citation>
    <scope>NUCLEOTIDE SEQUENCE [LARGE SCALE GENOMIC DNA]</scope>
    <source>
        <strain evidence="12 13">CYP1-1B</strain>
    </source>
</reference>
<dbReference type="Proteomes" id="UP000483004">
    <property type="component" value="Unassembled WGS sequence"/>
</dbReference>
<keyword evidence="4" id="KW-0808">Transferase</keyword>
<feature type="transmembrane region" description="Helical" evidence="9">
    <location>
        <begin position="60"/>
        <end position="78"/>
    </location>
</feature>
<dbReference type="PANTHER" id="PTHR24421:SF10">
    <property type="entry name" value="NITRATE_NITRITE SENSOR PROTEIN NARQ"/>
    <property type="match status" value="1"/>
</dbReference>
<keyword evidence="9" id="KW-0472">Membrane</keyword>
<dbReference type="AlphaFoldDB" id="A0A6L3W345"/>
<feature type="domain" description="Histidine kinase/HSP90-like ATPase" evidence="10">
    <location>
        <begin position="589"/>
        <end position="673"/>
    </location>
</feature>
<sequence>MPRPRLAGRRPPAAGTAGRAAAHAVAAAAAALITAGTVLAVAGRDASARPGAGFADGAHVWTELVLASVFTAAGWLLASRRPGVVFGWLALAAGTGHALAAAGEGWAVVALDGGRDLPFASLALLAGTMGEPLETLVLAATWAAFPSGRLPRGRTGWAARLSIGLCAAGWLYGLVSPFQPGQLPDAYAGVSNPLDAGLPAWQPVPLFASGMLLGSAVVVVRWLRAGGEERQVLRWLAVVNVAAILVTPLVVALPAGELISSAGTVVMLVVVIAVVLRNQVYGIDAVLNRTLVYVLLTAFVAALYAAGVGVLALLGQAAGGPWTVVVAVGAAFSLAPVRLRVQRLVNRFLYGERDEPYTVIGRIASRLEAAGSIEHLLPGLLEAVAGALRLPSAAVEMRGDDGATRRIAHGAARPDAAVVRFPLAHQGRDIGALAVTLRAGQRALDARETRLMRDIARQVAVAASNVLLTEALVRSRERIVQAAEEERRRLRHDLHDGLGPVLTAAATKVDAARNLAARDTGRATDLLGRVRADLSAALGDLRRLVYALRPPALDELGLLGALREHLGHAAVPVTLTAPDALPRLPAAVEIAAYRIVTEAVTNVVRHAAASACTVTIGCAERLTLEIRDDGTSGAAWTPGVGLTSMRERAAALGGTWTAGPADGGGRVFAELPLALAAALPGGAP</sequence>
<dbReference type="InterPro" id="IPR050482">
    <property type="entry name" value="Sensor_HK_TwoCompSys"/>
</dbReference>
<evidence type="ECO:0000259" key="11">
    <source>
        <dbReference type="Pfam" id="PF07730"/>
    </source>
</evidence>
<feature type="transmembrane region" description="Helical" evidence="9">
    <location>
        <begin position="320"/>
        <end position="339"/>
    </location>
</feature>
<comment type="catalytic activity">
    <reaction evidence="1">
        <text>ATP + protein L-histidine = ADP + protein N-phospho-L-histidine.</text>
        <dbReference type="EC" id="2.7.13.3"/>
    </reaction>
</comment>
<dbReference type="EC" id="2.7.13.3" evidence="2"/>
<name>A0A6L3W345_9ACTN</name>
<evidence type="ECO:0000256" key="8">
    <source>
        <dbReference type="ARBA" id="ARBA00023012"/>
    </source>
</evidence>
<evidence type="ECO:0000256" key="5">
    <source>
        <dbReference type="ARBA" id="ARBA00022741"/>
    </source>
</evidence>
<keyword evidence="3" id="KW-0597">Phosphoprotein</keyword>
<feature type="transmembrane region" description="Helical" evidence="9">
    <location>
        <begin position="290"/>
        <end position="314"/>
    </location>
</feature>
<organism evidence="12 13">
    <name type="scientific">Actinomadura montaniterrae</name>
    <dbReference type="NCBI Taxonomy" id="1803903"/>
    <lineage>
        <taxon>Bacteria</taxon>
        <taxon>Bacillati</taxon>
        <taxon>Actinomycetota</taxon>
        <taxon>Actinomycetes</taxon>
        <taxon>Streptosporangiales</taxon>
        <taxon>Thermomonosporaceae</taxon>
        <taxon>Actinomadura</taxon>
    </lineage>
</organism>
<evidence type="ECO:0000256" key="7">
    <source>
        <dbReference type="ARBA" id="ARBA00022840"/>
    </source>
</evidence>
<feature type="transmembrane region" description="Helical" evidence="9">
    <location>
        <begin position="157"/>
        <end position="175"/>
    </location>
</feature>
<feature type="domain" description="Signal transduction histidine kinase subgroup 3 dimerisation and phosphoacceptor" evidence="11">
    <location>
        <begin position="486"/>
        <end position="553"/>
    </location>
</feature>
<evidence type="ECO:0000256" key="9">
    <source>
        <dbReference type="SAM" id="Phobius"/>
    </source>
</evidence>
<evidence type="ECO:0000256" key="3">
    <source>
        <dbReference type="ARBA" id="ARBA00022553"/>
    </source>
</evidence>
<feature type="transmembrane region" description="Helical" evidence="9">
    <location>
        <begin position="85"/>
        <end position="107"/>
    </location>
</feature>
<keyword evidence="9" id="KW-1133">Transmembrane helix</keyword>
<evidence type="ECO:0000313" key="12">
    <source>
        <dbReference type="EMBL" id="KAB2381613.1"/>
    </source>
</evidence>
<feature type="transmembrane region" description="Helical" evidence="9">
    <location>
        <begin position="259"/>
        <end position="278"/>
    </location>
</feature>
<keyword evidence="9" id="KW-0812">Transmembrane</keyword>
<dbReference type="PANTHER" id="PTHR24421">
    <property type="entry name" value="NITRATE/NITRITE SENSOR PROTEIN NARX-RELATED"/>
    <property type="match status" value="1"/>
</dbReference>
<dbReference type="Gene3D" id="3.30.565.10">
    <property type="entry name" value="Histidine kinase-like ATPase, C-terminal domain"/>
    <property type="match status" value="1"/>
</dbReference>
<feature type="transmembrane region" description="Helical" evidence="9">
    <location>
        <begin position="235"/>
        <end position="253"/>
    </location>
</feature>
<dbReference type="OrthoDB" id="227596at2"/>
<protein>
    <recommendedName>
        <fullName evidence="2">histidine kinase</fullName>
        <ecNumber evidence="2">2.7.13.3</ecNumber>
    </recommendedName>
</protein>
<feature type="transmembrane region" description="Helical" evidence="9">
    <location>
        <begin position="204"/>
        <end position="223"/>
    </location>
</feature>
<evidence type="ECO:0000256" key="1">
    <source>
        <dbReference type="ARBA" id="ARBA00000085"/>
    </source>
</evidence>
<dbReference type="GO" id="GO:0016020">
    <property type="term" value="C:membrane"/>
    <property type="evidence" value="ECO:0007669"/>
    <property type="project" value="InterPro"/>
</dbReference>
<dbReference type="RefSeq" id="WP_151540750.1">
    <property type="nucleotide sequence ID" value="NZ_WBMR01000036.1"/>
</dbReference>
<accession>A0A6L3W345</accession>
<dbReference type="CDD" id="cd16917">
    <property type="entry name" value="HATPase_UhpB-NarQ-NarX-like"/>
    <property type="match status" value="1"/>
</dbReference>
<dbReference type="Pfam" id="PF02518">
    <property type="entry name" value="HATPase_c"/>
    <property type="match status" value="1"/>
</dbReference>
<gene>
    <name evidence="12" type="ORF">F9B16_15405</name>
</gene>
<evidence type="ECO:0000256" key="6">
    <source>
        <dbReference type="ARBA" id="ARBA00022777"/>
    </source>
</evidence>
<dbReference type="InterPro" id="IPR003594">
    <property type="entry name" value="HATPase_dom"/>
</dbReference>
<dbReference type="InterPro" id="IPR029016">
    <property type="entry name" value="GAF-like_dom_sf"/>
</dbReference>
<dbReference type="GO" id="GO:0046983">
    <property type="term" value="F:protein dimerization activity"/>
    <property type="evidence" value="ECO:0007669"/>
    <property type="project" value="InterPro"/>
</dbReference>
<evidence type="ECO:0000256" key="2">
    <source>
        <dbReference type="ARBA" id="ARBA00012438"/>
    </source>
</evidence>
<evidence type="ECO:0000259" key="10">
    <source>
        <dbReference type="Pfam" id="PF02518"/>
    </source>
</evidence>
<dbReference type="Pfam" id="PF07730">
    <property type="entry name" value="HisKA_3"/>
    <property type="match status" value="1"/>
</dbReference>
<dbReference type="InterPro" id="IPR011712">
    <property type="entry name" value="Sig_transdc_His_kin_sub3_dim/P"/>
</dbReference>
<feature type="transmembrane region" description="Helical" evidence="9">
    <location>
        <begin position="20"/>
        <end position="40"/>
    </location>
</feature>
<keyword evidence="8" id="KW-0902">Two-component regulatory system</keyword>
<dbReference type="Gene3D" id="1.20.5.1930">
    <property type="match status" value="1"/>
</dbReference>
<dbReference type="GO" id="GO:0005524">
    <property type="term" value="F:ATP binding"/>
    <property type="evidence" value="ECO:0007669"/>
    <property type="project" value="UniProtKB-KW"/>
</dbReference>
<comment type="caution">
    <text evidence="12">The sequence shown here is derived from an EMBL/GenBank/DDBJ whole genome shotgun (WGS) entry which is preliminary data.</text>
</comment>
<feature type="transmembrane region" description="Helical" evidence="9">
    <location>
        <begin position="119"/>
        <end position="145"/>
    </location>
</feature>
<proteinExistence type="predicted"/>
<dbReference type="Gene3D" id="3.30.450.40">
    <property type="match status" value="1"/>
</dbReference>
<dbReference type="EMBL" id="WBMR01000036">
    <property type="protein sequence ID" value="KAB2381613.1"/>
    <property type="molecule type" value="Genomic_DNA"/>
</dbReference>
<keyword evidence="13" id="KW-1185">Reference proteome</keyword>
<keyword evidence="5" id="KW-0547">Nucleotide-binding</keyword>
<dbReference type="SUPFAM" id="SSF55874">
    <property type="entry name" value="ATPase domain of HSP90 chaperone/DNA topoisomerase II/histidine kinase"/>
    <property type="match status" value="1"/>
</dbReference>
<dbReference type="SUPFAM" id="SSF55781">
    <property type="entry name" value="GAF domain-like"/>
    <property type="match status" value="1"/>
</dbReference>
<evidence type="ECO:0000256" key="4">
    <source>
        <dbReference type="ARBA" id="ARBA00022679"/>
    </source>
</evidence>